<sequence length="330" mass="35086">MKVAILGAAHPHVAYALDEVAARADLELVAVCEPDQQLRSAYLPADLTAPVYDTAAALLDAHEVDVALVAGVYSRRGEDTRLALEAGAHVLADKPLCTSLTELDQIAAAAERHDRYVSVVFEKRAYPPTLALRRLLADGVLGELALVASTGPHKLNQPSRPPWFLTRAGYGGIAGDLPVHDIDLVLFLTGATSGSVSAVTGNARRQDHPEFDDHVAVLLQAGNVAATIEANWLSPQAAEVHGHYRMRLTGSEGTAELDWAYNTLTVATHDRPTWQEPLGEPRRPAAYFFDALAAGIEPEIGTAASLLATRVALLAQRSADSGGTPETFGT</sequence>
<reference evidence="4" key="1">
    <citation type="journal article" date="2021" name="PeerJ">
        <title>Extensive microbial diversity within the chicken gut microbiome revealed by metagenomics and culture.</title>
        <authorList>
            <person name="Gilroy R."/>
            <person name="Ravi A."/>
            <person name="Getino M."/>
            <person name="Pursley I."/>
            <person name="Horton D.L."/>
            <person name="Alikhan N.F."/>
            <person name="Baker D."/>
            <person name="Gharbi K."/>
            <person name="Hall N."/>
            <person name="Watson M."/>
            <person name="Adriaenssens E.M."/>
            <person name="Foster-Nyarko E."/>
            <person name="Jarju S."/>
            <person name="Secka A."/>
            <person name="Antonio M."/>
            <person name="Oren A."/>
            <person name="Chaudhuri R.R."/>
            <person name="La Ragione R."/>
            <person name="Hildebrand F."/>
            <person name="Pallen M.J."/>
        </authorList>
    </citation>
    <scope>NUCLEOTIDE SEQUENCE</scope>
    <source>
        <strain evidence="4">ChiGjej4B4-7305</strain>
    </source>
</reference>
<reference evidence="4" key="2">
    <citation type="submission" date="2021-04" db="EMBL/GenBank/DDBJ databases">
        <authorList>
            <person name="Gilroy R."/>
        </authorList>
    </citation>
    <scope>NUCLEOTIDE SEQUENCE</scope>
    <source>
        <strain evidence="4">ChiGjej4B4-7305</strain>
    </source>
</reference>
<protein>
    <submittedName>
        <fullName evidence="4">Gfo/Idh/MocA family oxidoreductase</fullName>
    </submittedName>
</protein>
<dbReference type="PANTHER" id="PTHR43377">
    <property type="entry name" value="BILIVERDIN REDUCTASE A"/>
    <property type="match status" value="1"/>
</dbReference>
<dbReference type="Proteomes" id="UP000824037">
    <property type="component" value="Unassembled WGS sequence"/>
</dbReference>
<evidence type="ECO:0000259" key="3">
    <source>
        <dbReference type="Pfam" id="PF22725"/>
    </source>
</evidence>
<dbReference type="Pfam" id="PF22725">
    <property type="entry name" value="GFO_IDH_MocA_C3"/>
    <property type="match status" value="1"/>
</dbReference>
<gene>
    <name evidence="4" type="ORF">H9815_08885</name>
</gene>
<evidence type="ECO:0000313" key="5">
    <source>
        <dbReference type="Proteomes" id="UP000824037"/>
    </source>
</evidence>
<organism evidence="4 5">
    <name type="scientific">Candidatus Ruania gallistercoris</name>
    <dbReference type="NCBI Taxonomy" id="2838746"/>
    <lineage>
        <taxon>Bacteria</taxon>
        <taxon>Bacillati</taxon>
        <taxon>Actinomycetota</taxon>
        <taxon>Actinomycetes</taxon>
        <taxon>Micrococcales</taxon>
        <taxon>Ruaniaceae</taxon>
        <taxon>Ruania</taxon>
    </lineage>
</organism>
<comment type="caution">
    <text evidence="4">The sequence shown here is derived from an EMBL/GenBank/DDBJ whole genome shotgun (WGS) entry which is preliminary data.</text>
</comment>
<feature type="domain" description="GFO/IDH/MocA-like oxidoreductase" evidence="3">
    <location>
        <begin position="130"/>
        <end position="256"/>
    </location>
</feature>
<proteinExistence type="predicted"/>
<dbReference type="Pfam" id="PF01408">
    <property type="entry name" value="GFO_IDH_MocA"/>
    <property type="match status" value="1"/>
</dbReference>
<dbReference type="InterPro" id="IPR051450">
    <property type="entry name" value="Gfo/Idh/MocA_Oxidoreductases"/>
</dbReference>
<dbReference type="Gene3D" id="3.30.360.10">
    <property type="entry name" value="Dihydrodipicolinate Reductase, domain 2"/>
    <property type="match status" value="1"/>
</dbReference>
<dbReference type="Gene3D" id="3.40.50.720">
    <property type="entry name" value="NAD(P)-binding Rossmann-like Domain"/>
    <property type="match status" value="1"/>
</dbReference>
<dbReference type="AlphaFoldDB" id="A0A9D2EEJ3"/>
<dbReference type="InterPro" id="IPR036291">
    <property type="entry name" value="NAD(P)-bd_dom_sf"/>
</dbReference>
<dbReference type="SUPFAM" id="SSF51735">
    <property type="entry name" value="NAD(P)-binding Rossmann-fold domains"/>
    <property type="match status" value="1"/>
</dbReference>
<evidence type="ECO:0000256" key="1">
    <source>
        <dbReference type="ARBA" id="ARBA00023027"/>
    </source>
</evidence>
<name>A0A9D2EEJ3_9MICO</name>
<dbReference type="PANTHER" id="PTHR43377:SF1">
    <property type="entry name" value="BILIVERDIN REDUCTASE A"/>
    <property type="match status" value="1"/>
</dbReference>
<dbReference type="SUPFAM" id="SSF55347">
    <property type="entry name" value="Glyceraldehyde-3-phosphate dehydrogenase-like, C-terminal domain"/>
    <property type="match status" value="1"/>
</dbReference>
<dbReference type="InterPro" id="IPR000683">
    <property type="entry name" value="Gfo/Idh/MocA-like_OxRdtase_N"/>
</dbReference>
<evidence type="ECO:0000313" key="4">
    <source>
        <dbReference type="EMBL" id="HIZ35880.1"/>
    </source>
</evidence>
<keyword evidence="1" id="KW-0520">NAD</keyword>
<dbReference type="InterPro" id="IPR055170">
    <property type="entry name" value="GFO_IDH_MocA-like_dom"/>
</dbReference>
<dbReference type="EMBL" id="DXBY01000153">
    <property type="protein sequence ID" value="HIZ35880.1"/>
    <property type="molecule type" value="Genomic_DNA"/>
</dbReference>
<feature type="domain" description="Gfo/Idh/MocA-like oxidoreductase N-terminal" evidence="2">
    <location>
        <begin position="2"/>
        <end position="120"/>
    </location>
</feature>
<dbReference type="GO" id="GO:0000166">
    <property type="term" value="F:nucleotide binding"/>
    <property type="evidence" value="ECO:0007669"/>
    <property type="project" value="InterPro"/>
</dbReference>
<evidence type="ECO:0000259" key="2">
    <source>
        <dbReference type="Pfam" id="PF01408"/>
    </source>
</evidence>
<accession>A0A9D2EEJ3</accession>